<dbReference type="Pfam" id="PF08242">
    <property type="entry name" value="Methyltransf_12"/>
    <property type="match status" value="1"/>
</dbReference>
<dbReference type="EMBL" id="JAGEPF010000015">
    <property type="protein sequence ID" value="MBO2460677.1"/>
    <property type="molecule type" value="Genomic_DNA"/>
</dbReference>
<evidence type="ECO:0000259" key="1">
    <source>
        <dbReference type="Pfam" id="PF08242"/>
    </source>
</evidence>
<dbReference type="InterPro" id="IPR029063">
    <property type="entry name" value="SAM-dependent_MTases_sf"/>
</dbReference>
<evidence type="ECO:0000313" key="3">
    <source>
        <dbReference type="Proteomes" id="UP000680206"/>
    </source>
</evidence>
<dbReference type="PANTHER" id="PTHR43861">
    <property type="entry name" value="TRANS-ACONITATE 2-METHYLTRANSFERASE-RELATED"/>
    <property type="match status" value="1"/>
</dbReference>
<comment type="caution">
    <text evidence="2">The sequence shown here is derived from an EMBL/GenBank/DDBJ whole genome shotgun (WGS) entry which is preliminary data.</text>
</comment>
<proteinExistence type="predicted"/>
<dbReference type="InterPro" id="IPR013217">
    <property type="entry name" value="Methyltransf_12"/>
</dbReference>
<keyword evidence="2" id="KW-0489">Methyltransferase</keyword>
<evidence type="ECO:0000313" key="2">
    <source>
        <dbReference type="EMBL" id="MBO2460677.1"/>
    </source>
</evidence>
<name>A0ABS3RVB2_9ACTN</name>
<accession>A0ABS3RVB2</accession>
<feature type="domain" description="Methyltransferase type 12" evidence="1">
    <location>
        <begin position="74"/>
        <end position="167"/>
    </location>
</feature>
<dbReference type="Proteomes" id="UP000680206">
    <property type="component" value="Unassembled WGS sequence"/>
</dbReference>
<gene>
    <name evidence="2" type="ORF">J4709_24130</name>
</gene>
<dbReference type="GO" id="GO:0008168">
    <property type="term" value="F:methyltransferase activity"/>
    <property type="evidence" value="ECO:0007669"/>
    <property type="project" value="UniProtKB-KW"/>
</dbReference>
<keyword evidence="3" id="KW-1185">Reference proteome</keyword>
<dbReference type="CDD" id="cd02440">
    <property type="entry name" value="AdoMet_MTases"/>
    <property type="match status" value="1"/>
</dbReference>
<dbReference type="SUPFAM" id="SSF53335">
    <property type="entry name" value="S-adenosyl-L-methionine-dependent methyltransferases"/>
    <property type="match status" value="1"/>
</dbReference>
<sequence>MSRPSGRRSPRHYPCPVTELDYRALNRALWDERVAIHVASDFYDVAGFRAGGTALRDFEIAEVGDVAGRRLAHLQCHFGLDTLSWARLGARVTGLDFSGPAVEAAREIAAGCGLDARFVQADVYDAAAALGETYEIVYTGIGALVWLPDMDRWAATVAGLLEPGGFLYLSEFHPFGDVRDDADGSTVAYDYFDTSPQVWDEPGTYTDGDQDTRNTRSVVFQHGIGEVVSALAAAGLRIDFLHEHDHTYFQRFEALERHGTAYRLPEGRPRVPLMYSLRATRPADG</sequence>
<organism evidence="2 3">
    <name type="scientific">Actinomadura violacea</name>
    <dbReference type="NCBI Taxonomy" id="2819934"/>
    <lineage>
        <taxon>Bacteria</taxon>
        <taxon>Bacillati</taxon>
        <taxon>Actinomycetota</taxon>
        <taxon>Actinomycetes</taxon>
        <taxon>Streptosporangiales</taxon>
        <taxon>Thermomonosporaceae</taxon>
        <taxon>Actinomadura</taxon>
    </lineage>
</organism>
<dbReference type="GO" id="GO:0032259">
    <property type="term" value="P:methylation"/>
    <property type="evidence" value="ECO:0007669"/>
    <property type="project" value="UniProtKB-KW"/>
</dbReference>
<keyword evidence="2" id="KW-0808">Transferase</keyword>
<protein>
    <submittedName>
        <fullName evidence="2">Class I SAM-dependent methyltransferase</fullName>
    </submittedName>
</protein>
<reference evidence="2 3" key="1">
    <citation type="submission" date="2021-03" db="EMBL/GenBank/DDBJ databases">
        <title>Actinomadura violae sp. nov., isolated from lichen in Thailand.</title>
        <authorList>
            <person name="Kanchanasin P."/>
            <person name="Saeng-In P."/>
            <person name="Phongsopitanun W."/>
            <person name="Yuki M."/>
            <person name="Kudo T."/>
            <person name="Ohkuma M."/>
            <person name="Tanasupawat S."/>
        </authorList>
    </citation>
    <scope>NUCLEOTIDE SEQUENCE [LARGE SCALE GENOMIC DNA]</scope>
    <source>
        <strain evidence="2 3">LCR2-06</strain>
    </source>
</reference>
<dbReference type="Gene3D" id="3.40.50.150">
    <property type="entry name" value="Vaccinia Virus protein VP39"/>
    <property type="match status" value="1"/>
</dbReference>
<dbReference type="PANTHER" id="PTHR43861:SF1">
    <property type="entry name" value="TRANS-ACONITATE 2-METHYLTRANSFERASE"/>
    <property type="match status" value="1"/>
</dbReference>